<evidence type="ECO:0000313" key="2">
    <source>
        <dbReference type="Proteomes" id="UP001281761"/>
    </source>
</evidence>
<proteinExistence type="predicted"/>
<protein>
    <submittedName>
        <fullName evidence="1">Uncharacterized protein</fullName>
    </submittedName>
</protein>
<organism evidence="1 2">
    <name type="scientific">Blattamonas nauphoetae</name>
    <dbReference type="NCBI Taxonomy" id="2049346"/>
    <lineage>
        <taxon>Eukaryota</taxon>
        <taxon>Metamonada</taxon>
        <taxon>Preaxostyla</taxon>
        <taxon>Oxymonadida</taxon>
        <taxon>Blattamonas</taxon>
    </lineage>
</organism>
<comment type="caution">
    <text evidence="1">The sequence shown here is derived from an EMBL/GenBank/DDBJ whole genome shotgun (WGS) entry which is preliminary data.</text>
</comment>
<dbReference type="Proteomes" id="UP001281761">
    <property type="component" value="Unassembled WGS sequence"/>
</dbReference>
<dbReference type="EMBL" id="JARBJD010000052">
    <property type="protein sequence ID" value="KAK2956766.1"/>
    <property type="molecule type" value="Genomic_DNA"/>
</dbReference>
<accession>A0ABQ9XZ63</accession>
<keyword evidence="2" id="KW-1185">Reference proteome</keyword>
<name>A0ABQ9XZ63_9EUKA</name>
<reference evidence="1 2" key="1">
    <citation type="journal article" date="2022" name="bioRxiv">
        <title>Genomics of Preaxostyla Flagellates Illuminates Evolutionary Transitions and the Path Towards Mitochondrial Loss.</title>
        <authorList>
            <person name="Novak L.V.F."/>
            <person name="Treitli S.C."/>
            <person name="Pyrih J."/>
            <person name="Halakuc P."/>
            <person name="Pipaliya S.V."/>
            <person name="Vacek V."/>
            <person name="Brzon O."/>
            <person name="Soukal P."/>
            <person name="Eme L."/>
            <person name="Dacks J.B."/>
            <person name="Karnkowska A."/>
            <person name="Elias M."/>
            <person name="Hampl V."/>
        </authorList>
    </citation>
    <scope>NUCLEOTIDE SEQUENCE [LARGE SCALE GENOMIC DNA]</scope>
    <source>
        <strain evidence="1">NAU3</strain>
        <tissue evidence="1">Gut</tissue>
    </source>
</reference>
<gene>
    <name evidence="1" type="ORF">BLNAU_8219</name>
</gene>
<sequence length="142" mass="16186">MEPSLIQLRHSLDISYLFECDSTLGLLARIFEVSAFHQPTLDFICSSPIPMVYQALLSKVETEDTTPLFIGLMSDNIRRWETEEAETVRRGRILLQMLERGGFLEGLEQELLHSASAEEGRKVRLNSCEFLNLLGMNSPRPE</sequence>
<evidence type="ECO:0000313" key="1">
    <source>
        <dbReference type="EMBL" id="KAK2956766.1"/>
    </source>
</evidence>